<dbReference type="EMBL" id="CAKOGP040001825">
    <property type="protein sequence ID" value="CAJ1953322.1"/>
    <property type="molecule type" value="Genomic_DNA"/>
</dbReference>
<dbReference type="InterPro" id="IPR036420">
    <property type="entry name" value="BRCT_dom_sf"/>
</dbReference>
<dbReference type="AlphaFoldDB" id="A0AAD2JIH0"/>
<dbReference type="SMART" id="SM00292">
    <property type="entry name" value="BRCT"/>
    <property type="match status" value="3"/>
</dbReference>
<dbReference type="InterPro" id="IPR059215">
    <property type="entry name" value="BRCT2_TopBP1-like"/>
</dbReference>
<keyword evidence="1" id="KW-0677">Repeat</keyword>
<evidence type="ECO:0000259" key="2">
    <source>
        <dbReference type="PROSITE" id="PS50172"/>
    </source>
</evidence>
<organism evidence="3 4">
    <name type="scientific">Cylindrotheca closterium</name>
    <dbReference type="NCBI Taxonomy" id="2856"/>
    <lineage>
        <taxon>Eukaryota</taxon>
        <taxon>Sar</taxon>
        <taxon>Stramenopiles</taxon>
        <taxon>Ochrophyta</taxon>
        <taxon>Bacillariophyta</taxon>
        <taxon>Bacillariophyceae</taxon>
        <taxon>Bacillariophycidae</taxon>
        <taxon>Bacillariales</taxon>
        <taxon>Bacillariaceae</taxon>
        <taxon>Cylindrotheca</taxon>
    </lineage>
</organism>
<dbReference type="PROSITE" id="PS50172">
    <property type="entry name" value="BRCT"/>
    <property type="match status" value="4"/>
</dbReference>
<dbReference type="PANTHER" id="PTHR13561">
    <property type="entry name" value="DNA REPLICATION REGULATOR DPB11-RELATED"/>
    <property type="match status" value="1"/>
</dbReference>
<dbReference type="SUPFAM" id="SSF52113">
    <property type="entry name" value="BRCT domain"/>
    <property type="match status" value="4"/>
</dbReference>
<gene>
    <name evidence="3" type="ORF">CYCCA115_LOCUS13972</name>
</gene>
<feature type="domain" description="BRCT" evidence="2">
    <location>
        <begin position="10"/>
        <end position="100"/>
    </location>
</feature>
<dbReference type="InterPro" id="IPR001357">
    <property type="entry name" value="BRCT_dom"/>
</dbReference>
<dbReference type="GO" id="GO:0006270">
    <property type="term" value="P:DNA replication initiation"/>
    <property type="evidence" value="ECO:0007669"/>
    <property type="project" value="TreeGrafter"/>
</dbReference>
<dbReference type="GO" id="GO:0007095">
    <property type="term" value="P:mitotic G2 DNA damage checkpoint signaling"/>
    <property type="evidence" value="ECO:0007669"/>
    <property type="project" value="TreeGrafter"/>
</dbReference>
<keyword evidence="4" id="KW-1185">Reference proteome</keyword>
<evidence type="ECO:0000313" key="4">
    <source>
        <dbReference type="Proteomes" id="UP001295423"/>
    </source>
</evidence>
<feature type="domain" description="BRCT" evidence="2">
    <location>
        <begin position="130"/>
        <end position="227"/>
    </location>
</feature>
<proteinExistence type="predicted"/>
<dbReference type="GO" id="GO:0033314">
    <property type="term" value="P:mitotic DNA replication checkpoint signaling"/>
    <property type="evidence" value="ECO:0007669"/>
    <property type="project" value="TreeGrafter"/>
</dbReference>
<dbReference type="Gene3D" id="3.40.50.10190">
    <property type="entry name" value="BRCT domain"/>
    <property type="match status" value="3"/>
</dbReference>
<name>A0AAD2JIH0_9STRA</name>
<dbReference type="PANTHER" id="PTHR13561:SF20">
    <property type="entry name" value="DNA TOPOISOMERASE 2-BINDING PROTEIN 1"/>
    <property type="match status" value="1"/>
</dbReference>
<evidence type="ECO:0000256" key="1">
    <source>
        <dbReference type="ARBA" id="ARBA00022737"/>
    </source>
</evidence>
<sequence>MENDSRKRARAASPLHDVTVCLSGLTHDVKKQIHDMVESLGGRYTREFNIDTNTHLIANVAQGAKYDLAKSHSHIHVVKPSWLLACSKEGSRVEETAHLLDSEVKQNDKIEVDNSSLALRAELLLNDRKMLCSVFKNCRFYLLGFEGHSGFKRALGKLIRRGMGMIYWELNEEITTLVLHKSCDASLRKAAKTVTECHMNLPSAVSPAWVIDSYKAGTNLCTSQYPPTEPVQSTEIVTPNSSKPSRKLFQKMNSNSTIFKGCLFSLSRVAPPQWAVDFESKEQEALIKSHGGQILSLKLLDAIRVDAGSGGIRRKCYVVCWGGRPQMHLNPFLSELQRKDLCTLIEVTPMWLKACVVAQKRIATDTLALALAPKPWPLRRLDSSISIVLSGFTSTQKLAVTKLIEAVGGRITGDMTKSNTHLICHEGSSSPKVVKASQWGIHIVTLEWLEHVIEHGLGGKQKCKGGCESRFSFTSSMTRGFEIE</sequence>
<dbReference type="Proteomes" id="UP001295423">
    <property type="component" value="Unassembled WGS sequence"/>
</dbReference>
<feature type="domain" description="BRCT" evidence="2">
    <location>
        <begin position="254"/>
        <end position="369"/>
    </location>
</feature>
<comment type="caution">
    <text evidence="3">The sequence shown here is derived from an EMBL/GenBank/DDBJ whole genome shotgun (WGS) entry which is preliminary data.</text>
</comment>
<evidence type="ECO:0000313" key="3">
    <source>
        <dbReference type="EMBL" id="CAJ1953322.1"/>
    </source>
</evidence>
<reference evidence="3" key="1">
    <citation type="submission" date="2023-08" db="EMBL/GenBank/DDBJ databases">
        <authorList>
            <person name="Audoor S."/>
            <person name="Bilcke G."/>
        </authorList>
    </citation>
    <scope>NUCLEOTIDE SEQUENCE</scope>
</reference>
<dbReference type="CDD" id="cd00027">
    <property type="entry name" value="BRCT"/>
    <property type="match status" value="1"/>
</dbReference>
<dbReference type="CDD" id="cd17731">
    <property type="entry name" value="BRCT_TopBP1_rpt2_like"/>
    <property type="match status" value="1"/>
</dbReference>
<dbReference type="Pfam" id="PF12738">
    <property type="entry name" value="PTCB-BRCT"/>
    <property type="match status" value="2"/>
</dbReference>
<feature type="domain" description="BRCT" evidence="2">
    <location>
        <begin position="377"/>
        <end position="456"/>
    </location>
</feature>
<accession>A0AAD2JIH0</accession>
<protein>
    <recommendedName>
        <fullName evidence="2">BRCT domain-containing protein</fullName>
    </recommendedName>
</protein>